<sequence>MSLAYYGTDFLNYQENLKEIQTNLTPNIRVIDPNILSNNFKNDSKNEIKDVIQGFYHISNNWIIRNMVITNVLDLIEACINSSFINYTGNDGNTL</sequence>
<reference evidence="1 2" key="1">
    <citation type="submission" date="2019-04" db="EMBL/GenBank/DDBJ databases">
        <title>Draft genome sequence of Rickettsia asiatica Maytaro1284.</title>
        <authorList>
            <person name="Thu M."/>
            <person name="Qiu Y."/>
            <person name="Nakao R."/>
        </authorList>
    </citation>
    <scope>NUCLEOTIDE SEQUENCE [LARGE SCALE GENOMIC DNA]</scope>
    <source>
        <strain evidence="1 2">Maytaro1284</strain>
    </source>
</reference>
<dbReference type="Proteomes" id="UP000321183">
    <property type="component" value="Chromosome"/>
</dbReference>
<dbReference type="KEGG" id="ras:RAS_08050"/>
<gene>
    <name evidence="1" type="ORF">RAS_08050</name>
</gene>
<protein>
    <submittedName>
        <fullName evidence="1">Uncharacterized protein</fullName>
    </submittedName>
</protein>
<dbReference type="EMBL" id="AP019563">
    <property type="protein sequence ID" value="BBJ31696.1"/>
    <property type="molecule type" value="Genomic_DNA"/>
</dbReference>
<organism evidence="1 2">
    <name type="scientific">Rickettsia asiatica</name>
    <dbReference type="NCBI Taxonomy" id="238800"/>
    <lineage>
        <taxon>Bacteria</taxon>
        <taxon>Pseudomonadati</taxon>
        <taxon>Pseudomonadota</taxon>
        <taxon>Alphaproteobacteria</taxon>
        <taxon>Rickettsiales</taxon>
        <taxon>Rickettsiaceae</taxon>
        <taxon>Rickettsieae</taxon>
        <taxon>Rickettsia</taxon>
        <taxon>spotted fever group</taxon>
    </lineage>
</organism>
<keyword evidence="2" id="KW-1185">Reference proteome</keyword>
<evidence type="ECO:0000313" key="2">
    <source>
        <dbReference type="Proteomes" id="UP000321183"/>
    </source>
</evidence>
<dbReference type="RefSeq" id="WP_232049129.1">
    <property type="nucleotide sequence ID" value="NZ_AP019563.1"/>
</dbReference>
<name>A0A510G7T8_9RICK</name>
<dbReference type="AlphaFoldDB" id="A0A510G7T8"/>
<accession>A0A510G7T8</accession>
<proteinExistence type="predicted"/>
<evidence type="ECO:0000313" key="1">
    <source>
        <dbReference type="EMBL" id="BBJ31696.1"/>
    </source>
</evidence>